<dbReference type="OrthoDB" id="5412502at2759"/>
<sequence length="514" mass="56344">MANNGSNTSSTWFPVGKDNWQLDAVTLLAVIGEASVSDNAQPMTASMLCLLPRILPAPQALLKPTRPTRLPAYKAQMVGVQSGVSLDSVGFFANIIHPLEERPAYSFHVYEIRHNDGCDDAQHRKGGKKGRTWSARLLPRSTDEKKIPRQTKTKNDANSCSENEAAEWSEGRGVVFGDADIEKGRHFQPSDPTPGLLRRRTFGEKMTDFVANPTSLGPQKRPAVPPALGSPIHIITIFSFLLTLVIFGLTAYWKDGNALIATFIISLQASLVGYASWWKPRVMIRPHANSAVPPGDVMIRTREGAFILVKCTEDVARELYTGTEECEYHVGPMGYRICMAIGTMLLMIGVVLLGNTSFNAQALISGSYIVLNGAYWLLGLLPKDQFWDLSRYEWKEVTPKDAEEANKNGDPSQGVEASASFTRTLWFAIRETRSTGWVTRSGAAPGTPQWRQWLKEASENANAGNRRWAAVARKDAIMSQGVTGEPKTDDAEQRAPLTEVSLVISTPAPGTGSL</sequence>
<dbReference type="Proteomes" id="UP001140453">
    <property type="component" value="Unassembled WGS sequence"/>
</dbReference>
<feature type="transmembrane region" description="Helical" evidence="2">
    <location>
        <begin position="230"/>
        <end position="252"/>
    </location>
</feature>
<keyword evidence="2" id="KW-0812">Transmembrane</keyword>
<feature type="region of interest" description="Disordered" evidence="1">
    <location>
        <begin position="144"/>
        <end position="166"/>
    </location>
</feature>
<name>A0A9W9CZA3_9PEZI</name>
<feature type="transmembrane region" description="Helical" evidence="2">
    <location>
        <begin position="337"/>
        <end position="354"/>
    </location>
</feature>
<accession>A0A9W9CZA3</accession>
<keyword evidence="2" id="KW-0472">Membrane</keyword>
<protein>
    <submittedName>
        <fullName evidence="3">Uncharacterized protein</fullName>
    </submittedName>
</protein>
<dbReference type="EMBL" id="JAPEVB010000002">
    <property type="protein sequence ID" value="KAJ4393582.1"/>
    <property type="molecule type" value="Genomic_DNA"/>
</dbReference>
<comment type="caution">
    <text evidence="3">The sequence shown here is derived from an EMBL/GenBank/DDBJ whole genome shotgun (WGS) entry which is preliminary data.</text>
</comment>
<gene>
    <name evidence="3" type="ORF">N0V93_002795</name>
</gene>
<dbReference type="AlphaFoldDB" id="A0A9W9CZA3"/>
<keyword evidence="4" id="KW-1185">Reference proteome</keyword>
<feature type="transmembrane region" description="Helical" evidence="2">
    <location>
        <begin position="360"/>
        <end position="381"/>
    </location>
</feature>
<evidence type="ECO:0000256" key="2">
    <source>
        <dbReference type="SAM" id="Phobius"/>
    </source>
</evidence>
<organism evidence="3 4">
    <name type="scientific">Gnomoniopsis smithogilvyi</name>
    <dbReference type="NCBI Taxonomy" id="1191159"/>
    <lineage>
        <taxon>Eukaryota</taxon>
        <taxon>Fungi</taxon>
        <taxon>Dikarya</taxon>
        <taxon>Ascomycota</taxon>
        <taxon>Pezizomycotina</taxon>
        <taxon>Sordariomycetes</taxon>
        <taxon>Sordariomycetidae</taxon>
        <taxon>Diaporthales</taxon>
        <taxon>Gnomoniaceae</taxon>
        <taxon>Gnomoniopsis</taxon>
    </lineage>
</organism>
<evidence type="ECO:0000313" key="4">
    <source>
        <dbReference type="Proteomes" id="UP001140453"/>
    </source>
</evidence>
<feature type="transmembrane region" description="Helical" evidence="2">
    <location>
        <begin position="258"/>
        <end position="277"/>
    </location>
</feature>
<keyword evidence="2" id="KW-1133">Transmembrane helix</keyword>
<proteinExistence type="predicted"/>
<evidence type="ECO:0000256" key="1">
    <source>
        <dbReference type="SAM" id="MobiDB-lite"/>
    </source>
</evidence>
<evidence type="ECO:0000313" key="3">
    <source>
        <dbReference type="EMBL" id="KAJ4393582.1"/>
    </source>
</evidence>
<reference evidence="3" key="1">
    <citation type="submission" date="2022-10" db="EMBL/GenBank/DDBJ databases">
        <title>Tapping the CABI collections for fungal endophytes: first genome assemblies for Collariella, Neodidymelliopsis, Ascochyta clinopodiicola, Didymella pomorum, Didymosphaeria variabile, Neocosmospora piperis and Neocucurbitaria cava.</title>
        <authorList>
            <person name="Hill R."/>
        </authorList>
    </citation>
    <scope>NUCLEOTIDE SEQUENCE</scope>
    <source>
        <strain evidence="3">IMI 355082</strain>
    </source>
</reference>